<feature type="transmembrane region" description="Helical" evidence="5">
    <location>
        <begin position="36"/>
        <end position="55"/>
    </location>
</feature>
<evidence type="ECO:0000313" key="8">
    <source>
        <dbReference type="EMBL" id="SFC00105.1"/>
    </source>
</evidence>
<evidence type="ECO:0000256" key="4">
    <source>
        <dbReference type="ARBA" id="ARBA00023136"/>
    </source>
</evidence>
<keyword evidence="4 5" id="KW-0472">Membrane</keyword>
<dbReference type="InterPro" id="IPR058634">
    <property type="entry name" value="AaeA-lik-b-barrel"/>
</dbReference>
<dbReference type="Gene3D" id="2.40.50.100">
    <property type="match status" value="1"/>
</dbReference>
<evidence type="ECO:0000256" key="1">
    <source>
        <dbReference type="ARBA" id="ARBA00004167"/>
    </source>
</evidence>
<organism evidence="8 9">
    <name type="scientific">Flexibacter flexilis DSM 6793</name>
    <dbReference type="NCBI Taxonomy" id="927664"/>
    <lineage>
        <taxon>Bacteria</taxon>
        <taxon>Pseudomonadati</taxon>
        <taxon>Bacteroidota</taxon>
        <taxon>Cytophagia</taxon>
        <taxon>Cytophagales</taxon>
        <taxon>Flexibacteraceae</taxon>
        <taxon>Flexibacter</taxon>
    </lineage>
</organism>
<dbReference type="STRING" id="927664.SAMN05421780_102236"/>
<dbReference type="Gene3D" id="2.40.30.170">
    <property type="match status" value="1"/>
</dbReference>
<dbReference type="SUPFAM" id="SSF111369">
    <property type="entry name" value="HlyD-like secretion proteins"/>
    <property type="match status" value="2"/>
</dbReference>
<evidence type="ECO:0000256" key="2">
    <source>
        <dbReference type="ARBA" id="ARBA00022692"/>
    </source>
</evidence>
<dbReference type="PANTHER" id="PTHR30386:SF26">
    <property type="entry name" value="TRANSPORT PROTEIN COMB"/>
    <property type="match status" value="1"/>
</dbReference>
<feature type="domain" description="p-hydroxybenzoic acid efflux pump subunit AaeA-like beta-barrel" evidence="7">
    <location>
        <begin position="288"/>
        <end position="371"/>
    </location>
</feature>
<dbReference type="AlphaFoldDB" id="A0A1I1FLC8"/>
<dbReference type="GO" id="GO:0016020">
    <property type="term" value="C:membrane"/>
    <property type="evidence" value="ECO:0007669"/>
    <property type="project" value="UniProtKB-SubCell"/>
</dbReference>
<proteinExistence type="predicted"/>
<keyword evidence="2 5" id="KW-0812">Transmembrane</keyword>
<evidence type="ECO:0000256" key="3">
    <source>
        <dbReference type="ARBA" id="ARBA00022989"/>
    </source>
</evidence>
<dbReference type="Proteomes" id="UP000199514">
    <property type="component" value="Unassembled WGS sequence"/>
</dbReference>
<dbReference type="Pfam" id="PF25963">
    <property type="entry name" value="Beta-barrel_AAEA"/>
    <property type="match status" value="1"/>
</dbReference>
<accession>A0A1I1FLC8</accession>
<dbReference type="PANTHER" id="PTHR30386">
    <property type="entry name" value="MEMBRANE FUSION SUBUNIT OF EMRAB-TOLC MULTIDRUG EFFLUX PUMP"/>
    <property type="match status" value="1"/>
</dbReference>
<evidence type="ECO:0000259" key="6">
    <source>
        <dbReference type="Pfam" id="PF25917"/>
    </source>
</evidence>
<dbReference type="GO" id="GO:0055085">
    <property type="term" value="P:transmembrane transport"/>
    <property type="evidence" value="ECO:0007669"/>
    <property type="project" value="InterPro"/>
</dbReference>
<protein>
    <submittedName>
        <fullName evidence="8">Membrane fusion protein, multidrug efflux system</fullName>
    </submittedName>
</protein>
<name>A0A1I1FLC8_9BACT</name>
<evidence type="ECO:0000259" key="7">
    <source>
        <dbReference type="Pfam" id="PF25963"/>
    </source>
</evidence>
<keyword evidence="9" id="KW-1185">Reference proteome</keyword>
<comment type="subcellular location">
    <subcellularLocation>
        <location evidence="1">Membrane</location>
        <topology evidence="1">Single-pass membrane protein</topology>
    </subcellularLocation>
</comment>
<dbReference type="PRINTS" id="PR01490">
    <property type="entry name" value="RTXTOXIND"/>
</dbReference>
<sequence>MRGDFFYIKTYQTVGIRYFKLNFMKKEESAGKKSPMLLYGILGVAAVATAGFFYWKQTSGFETTDNAQLDGNIITVKSNVSSYVDKIYFKDNQLVKKGDTLITLNTIELQAKVEQARAALANAKASIKVIGKKASAGFDDAQASEQLVKSNQQAVEAATSNFNLAKEEHERNTQLFAIKGITQQDFTASKNQLEVAKSSLEQAVSRMKSSLATAHGRTASAQSDEAQLGTAEALIEQRKAELVLAEYNLSHAYVTAPCSGIVTKRVVQQGNLVSASQNLCAIVDTQELWVTANLKESQLKSVQVGQPVEIELDAYPNIQLKGTVSSFGGATGAKFSLLPPDNASGNFVKIVQRVPLRIALDNSTAANLPKGVSLMPGLSAFVKIKVQ</sequence>
<dbReference type="InterPro" id="IPR058625">
    <property type="entry name" value="MdtA-like_BSH"/>
</dbReference>
<evidence type="ECO:0000256" key="5">
    <source>
        <dbReference type="SAM" id="Phobius"/>
    </source>
</evidence>
<reference evidence="8 9" key="1">
    <citation type="submission" date="2016-10" db="EMBL/GenBank/DDBJ databases">
        <authorList>
            <person name="de Groot N.N."/>
        </authorList>
    </citation>
    <scope>NUCLEOTIDE SEQUENCE [LARGE SCALE GENOMIC DNA]</scope>
    <source>
        <strain evidence="8 9">DSM 6793</strain>
    </source>
</reference>
<gene>
    <name evidence="8" type="ORF">SAMN05421780_102236</name>
</gene>
<keyword evidence="3 5" id="KW-1133">Transmembrane helix</keyword>
<feature type="domain" description="Multidrug resistance protein MdtA-like barrel-sandwich hybrid" evidence="6">
    <location>
        <begin position="72"/>
        <end position="284"/>
    </location>
</feature>
<dbReference type="EMBL" id="FOLE01000002">
    <property type="protein sequence ID" value="SFC00105.1"/>
    <property type="molecule type" value="Genomic_DNA"/>
</dbReference>
<dbReference type="InterPro" id="IPR050739">
    <property type="entry name" value="MFP"/>
</dbReference>
<dbReference type="Pfam" id="PF25917">
    <property type="entry name" value="BSH_RND"/>
    <property type="match status" value="1"/>
</dbReference>
<evidence type="ECO:0000313" key="9">
    <source>
        <dbReference type="Proteomes" id="UP000199514"/>
    </source>
</evidence>
<dbReference type="Gene3D" id="1.10.287.470">
    <property type="entry name" value="Helix hairpin bin"/>
    <property type="match status" value="1"/>
</dbReference>